<keyword evidence="1" id="KW-0614">Plasmid</keyword>
<dbReference type="PATRIC" id="fig|348824.6.peg.7529"/>
<name>W6RX05_9HYPH</name>
<dbReference type="EMBL" id="HG916855">
    <property type="protein sequence ID" value="CDM63143.1"/>
    <property type="molecule type" value="Genomic_DNA"/>
</dbReference>
<dbReference type="PANTHER" id="PTHR40455">
    <property type="entry name" value="ANTITOXIN HIGA"/>
    <property type="match status" value="1"/>
</dbReference>
<protein>
    <submittedName>
        <fullName evidence="1">Transcription regulator with HTH domain</fullName>
    </submittedName>
</protein>
<dbReference type="KEGG" id="rhl:LPU83_pLPU83d_1773"/>
<organism evidence="1 2">
    <name type="scientific">Rhizobium favelukesii</name>
    <dbReference type="NCBI Taxonomy" id="348824"/>
    <lineage>
        <taxon>Bacteria</taxon>
        <taxon>Pseudomonadati</taxon>
        <taxon>Pseudomonadota</taxon>
        <taxon>Alphaproteobacteria</taxon>
        <taxon>Hyphomicrobiales</taxon>
        <taxon>Rhizobiaceae</taxon>
        <taxon>Rhizobium/Agrobacterium group</taxon>
        <taxon>Rhizobium</taxon>
    </lineage>
</organism>
<dbReference type="GO" id="GO:0006355">
    <property type="term" value="P:regulation of DNA-templated transcription"/>
    <property type="evidence" value="ECO:0007669"/>
    <property type="project" value="InterPro"/>
</dbReference>
<dbReference type="PANTHER" id="PTHR40455:SF1">
    <property type="entry name" value="ANTITOXIN HIGA"/>
    <property type="match status" value="1"/>
</dbReference>
<evidence type="ECO:0000313" key="2">
    <source>
        <dbReference type="Proteomes" id="UP000019443"/>
    </source>
</evidence>
<dbReference type="InterPro" id="IPR039060">
    <property type="entry name" value="Antitox_HigA"/>
</dbReference>
<dbReference type="GO" id="GO:0001046">
    <property type="term" value="F:core promoter sequence-specific DNA binding"/>
    <property type="evidence" value="ECO:0007669"/>
    <property type="project" value="TreeGrafter"/>
</dbReference>
<dbReference type="Proteomes" id="UP000019443">
    <property type="component" value="Plasmid pLPU83d"/>
</dbReference>
<sequence length="148" mass="16557">MRNTTKENGRVSPMNALVKLVSEHWTHVAPLLAMPTNEAEYDHLVEQLDEILAEVGDDEDHPLALLASRMGDLIEAYDEQTRPMPHVTGADALRYIMEERSLGQSEVPEVGAQSVVSEILRGKRQINVRQARALSERFLIPATVFLSL</sequence>
<reference evidence="1" key="1">
    <citation type="submission" date="2013-11" db="EMBL/GenBank/DDBJ databases">
        <title>Draft genome sequence of the broad-host-range Rhizobium sp. LPU83 strain, a member of the low-genetic diversity Oregon-like Rhizobium sp. group.</title>
        <authorList>
            <person name="Wibberg D."/>
            <person name="Puehler A."/>
            <person name="Schlueter A."/>
        </authorList>
    </citation>
    <scope>NUCLEOTIDE SEQUENCE [LARGE SCALE GENOMIC DNA]</scope>
    <source>
        <strain evidence="1">LPU83</strain>
        <plasmid evidence="1">pLPU83d</plasmid>
    </source>
</reference>
<evidence type="ECO:0000313" key="1">
    <source>
        <dbReference type="EMBL" id="CDM63143.1"/>
    </source>
</evidence>
<keyword evidence="2" id="KW-1185">Reference proteome</keyword>
<dbReference type="HOGENOM" id="CLU_125852_3_1_5"/>
<dbReference type="AlphaFoldDB" id="W6RX05"/>
<gene>
    <name evidence="1" type="ORF">LPU83_pLPU83d_1773</name>
</gene>
<geneLocation type="plasmid" evidence="1 2">
    <name>pLPU83d</name>
</geneLocation>
<proteinExistence type="predicted"/>
<accession>W6RX05</accession>